<dbReference type="EMBL" id="JACGCM010000309">
    <property type="protein sequence ID" value="KAF6173868.1"/>
    <property type="molecule type" value="Genomic_DNA"/>
</dbReference>
<gene>
    <name evidence="1" type="ORF">GIB67_039819</name>
</gene>
<dbReference type="Proteomes" id="UP000541444">
    <property type="component" value="Unassembled WGS sequence"/>
</dbReference>
<accession>A0A7J7P3X2</accession>
<comment type="caution">
    <text evidence="1">The sequence shown here is derived from an EMBL/GenBank/DDBJ whole genome shotgun (WGS) entry which is preliminary data.</text>
</comment>
<keyword evidence="2" id="KW-1185">Reference proteome</keyword>
<evidence type="ECO:0000313" key="2">
    <source>
        <dbReference type="Proteomes" id="UP000541444"/>
    </source>
</evidence>
<reference evidence="1 2" key="1">
    <citation type="journal article" date="2020" name="IScience">
        <title>Genome Sequencing of the Endangered Kingdonia uniflora (Circaeasteraceae, Ranunculales) Reveals Potential Mechanisms of Evolutionary Specialization.</title>
        <authorList>
            <person name="Sun Y."/>
            <person name="Deng T."/>
            <person name="Zhang A."/>
            <person name="Moore M.J."/>
            <person name="Landis J.B."/>
            <person name="Lin N."/>
            <person name="Zhang H."/>
            <person name="Zhang X."/>
            <person name="Huang J."/>
            <person name="Zhang X."/>
            <person name="Sun H."/>
            <person name="Wang H."/>
        </authorList>
    </citation>
    <scope>NUCLEOTIDE SEQUENCE [LARGE SCALE GENOMIC DNA]</scope>
    <source>
        <strain evidence="1">TB1705</strain>
        <tissue evidence="1">Leaf</tissue>
    </source>
</reference>
<protein>
    <submittedName>
        <fullName evidence="1">Uncharacterized protein</fullName>
    </submittedName>
</protein>
<organism evidence="1 2">
    <name type="scientific">Kingdonia uniflora</name>
    <dbReference type="NCBI Taxonomy" id="39325"/>
    <lineage>
        <taxon>Eukaryota</taxon>
        <taxon>Viridiplantae</taxon>
        <taxon>Streptophyta</taxon>
        <taxon>Embryophyta</taxon>
        <taxon>Tracheophyta</taxon>
        <taxon>Spermatophyta</taxon>
        <taxon>Magnoliopsida</taxon>
        <taxon>Ranunculales</taxon>
        <taxon>Circaeasteraceae</taxon>
        <taxon>Kingdonia</taxon>
    </lineage>
</organism>
<proteinExistence type="predicted"/>
<evidence type="ECO:0000313" key="1">
    <source>
        <dbReference type="EMBL" id="KAF6173868.1"/>
    </source>
</evidence>
<dbReference type="AlphaFoldDB" id="A0A7J7P3X2"/>
<name>A0A7J7P3X2_9MAGN</name>
<sequence>MEDCSRMKDPERNWMLVSQFLITRWLAVGIEYPRLIRYWWLAVGIESLTSFFVCIDGASLEGHISVTD</sequence>